<organism evidence="2 3">
    <name type="scientific">Adiantum capillus-veneris</name>
    <name type="common">Maidenhair fern</name>
    <dbReference type="NCBI Taxonomy" id="13818"/>
    <lineage>
        <taxon>Eukaryota</taxon>
        <taxon>Viridiplantae</taxon>
        <taxon>Streptophyta</taxon>
        <taxon>Embryophyta</taxon>
        <taxon>Tracheophyta</taxon>
        <taxon>Polypodiopsida</taxon>
        <taxon>Polypodiidae</taxon>
        <taxon>Polypodiales</taxon>
        <taxon>Pteridineae</taxon>
        <taxon>Pteridaceae</taxon>
        <taxon>Vittarioideae</taxon>
        <taxon>Adiantum</taxon>
    </lineage>
</organism>
<accession>A0A9D4UNJ9</accession>
<dbReference type="PANTHER" id="PTHR31642:SF13">
    <property type="entry name" value="AGMATINE HYDROXYCINNAMOYLTRANSFERASE 1"/>
    <property type="match status" value="1"/>
</dbReference>
<dbReference type="PANTHER" id="PTHR31642">
    <property type="entry name" value="TRICHOTHECENE 3-O-ACETYLTRANSFERASE"/>
    <property type="match status" value="1"/>
</dbReference>
<dbReference type="Gene3D" id="3.30.559.10">
    <property type="entry name" value="Chloramphenicol acetyltransferase-like domain"/>
    <property type="match status" value="2"/>
</dbReference>
<name>A0A9D4UNJ9_ADICA</name>
<evidence type="ECO:0000313" key="3">
    <source>
        <dbReference type="Proteomes" id="UP000886520"/>
    </source>
</evidence>
<gene>
    <name evidence="2" type="ORF">GOP47_0013341</name>
</gene>
<sequence length="435" mass="47890">MEILKVERLPMRIVTPSTQTSRHTAISNEKQVSLTAPAAHVVLSLADMALPPFFYVSMLFAFQAAAAVAVCRLEDALRQVLLDYGEFAGAYGQDPSGQPCLHLTSQGVAFFEARAPTHSLNDGWHFQPDVSMVSLLPPYAEQLLGIQVTTFACGGISLGVVCNHQVADGEGLCQLMEAWAATVRGEAIPCAPCHVRSALIGPRTWEPIRTATPPVWKVTGALNYEDPVIRKRLCIDGNRVKEIKAQVEAGPYKYSTFVSVLSRVWKCIMVAQGLDKEDKEGESNLTFAVSLRKRMVPELPKGYFGNAVCHVYPKIKIKDLVSKPLAFTARIVHDAIEEVNRKAATLPPSDVVHPIPPKERPKVTTSPRRDFFVATWSWLPFYDVDFGGGPPLFAGNPFEGFPGIVYFTPSLKRDGGIVVELALLPPWMQKFESLF</sequence>
<dbReference type="OrthoDB" id="1862401at2759"/>
<dbReference type="Pfam" id="PF02458">
    <property type="entry name" value="Transferase"/>
    <property type="match status" value="1"/>
</dbReference>
<evidence type="ECO:0000256" key="1">
    <source>
        <dbReference type="ARBA" id="ARBA00009861"/>
    </source>
</evidence>
<reference evidence="2" key="1">
    <citation type="submission" date="2021-01" db="EMBL/GenBank/DDBJ databases">
        <title>Adiantum capillus-veneris genome.</title>
        <authorList>
            <person name="Fang Y."/>
            <person name="Liao Q."/>
        </authorList>
    </citation>
    <scope>NUCLEOTIDE SEQUENCE</scope>
    <source>
        <strain evidence="2">H3</strain>
        <tissue evidence="2">Leaf</tissue>
    </source>
</reference>
<dbReference type="InterPro" id="IPR023213">
    <property type="entry name" value="CAT-like_dom_sf"/>
</dbReference>
<proteinExistence type="inferred from homology"/>
<comment type="caution">
    <text evidence="2">The sequence shown here is derived from an EMBL/GenBank/DDBJ whole genome shotgun (WGS) entry which is preliminary data.</text>
</comment>
<dbReference type="AlphaFoldDB" id="A0A9D4UNJ9"/>
<dbReference type="InterPro" id="IPR050317">
    <property type="entry name" value="Plant_Fungal_Acyltransferase"/>
</dbReference>
<dbReference type="EMBL" id="JABFUD020000013">
    <property type="protein sequence ID" value="KAI5071090.1"/>
    <property type="molecule type" value="Genomic_DNA"/>
</dbReference>
<dbReference type="GO" id="GO:0016747">
    <property type="term" value="F:acyltransferase activity, transferring groups other than amino-acyl groups"/>
    <property type="evidence" value="ECO:0007669"/>
    <property type="project" value="TreeGrafter"/>
</dbReference>
<comment type="similarity">
    <text evidence="1">Belongs to the plant acyltransferase family.</text>
</comment>
<protein>
    <submittedName>
        <fullName evidence="2">Uncharacterized protein</fullName>
    </submittedName>
</protein>
<keyword evidence="3" id="KW-1185">Reference proteome</keyword>
<evidence type="ECO:0000313" key="2">
    <source>
        <dbReference type="EMBL" id="KAI5071090.1"/>
    </source>
</evidence>
<dbReference type="Proteomes" id="UP000886520">
    <property type="component" value="Chromosome 13"/>
</dbReference>